<dbReference type="InterPro" id="IPR036390">
    <property type="entry name" value="WH_DNA-bd_sf"/>
</dbReference>
<dbReference type="Proteomes" id="UP000287502">
    <property type="component" value="Chromosome"/>
</dbReference>
<dbReference type="OrthoDB" id="9800350at2"/>
<keyword evidence="1" id="KW-0805">Transcription regulation</keyword>
<dbReference type="PANTHER" id="PTHR33204">
    <property type="entry name" value="TRANSCRIPTIONAL REGULATOR, MARR FAMILY"/>
    <property type="match status" value="1"/>
</dbReference>
<evidence type="ECO:0000256" key="3">
    <source>
        <dbReference type="ARBA" id="ARBA00023163"/>
    </source>
</evidence>
<dbReference type="EMBL" id="CP035108">
    <property type="protein sequence ID" value="QAR32610.1"/>
    <property type="molecule type" value="Genomic_DNA"/>
</dbReference>
<evidence type="ECO:0000256" key="1">
    <source>
        <dbReference type="ARBA" id="ARBA00023015"/>
    </source>
</evidence>
<keyword evidence="2" id="KW-0238">DNA-binding</keyword>
<dbReference type="RefSeq" id="WP_128465897.1">
    <property type="nucleotide sequence ID" value="NZ_CP035108.1"/>
</dbReference>
<reference evidence="5 6" key="1">
    <citation type="submission" date="2019-01" db="EMBL/GenBank/DDBJ databases">
        <title>Geovibrio thiophilus DSM 11263, complete genome.</title>
        <authorList>
            <person name="Spring S."/>
            <person name="Bunk B."/>
            <person name="Sproer C."/>
        </authorList>
    </citation>
    <scope>NUCLEOTIDE SEQUENCE [LARGE SCALE GENOMIC DNA]</scope>
    <source>
        <strain evidence="5 6">DSM 11263</strain>
    </source>
</reference>
<name>A0A410JWM8_9BACT</name>
<evidence type="ECO:0000313" key="5">
    <source>
        <dbReference type="EMBL" id="QAR32610.1"/>
    </source>
</evidence>
<dbReference type="AlphaFoldDB" id="A0A410JWM8"/>
<proteinExistence type="predicted"/>
<dbReference type="Pfam" id="PF01638">
    <property type="entry name" value="HxlR"/>
    <property type="match status" value="1"/>
</dbReference>
<evidence type="ECO:0000313" key="6">
    <source>
        <dbReference type="Proteomes" id="UP000287502"/>
    </source>
</evidence>
<dbReference type="KEGG" id="gtl:EP073_04065"/>
<protein>
    <submittedName>
        <fullName evidence="5">Transcriptional regulator</fullName>
    </submittedName>
</protein>
<keyword evidence="3" id="KW-0804">Transcription</keyword>
<sequence length="147" mass="17055">MKICKTKELDGKLYRCYFELTVGVLSGKWKALILYRLAVEPVMRFGEIRKSMPEITERMLSKQLRELENDGLISREVYNQIPPKVEYRLTEIGSKLIPILMMMKDWGAEYEEYLGGRGFFCSPEYEQPNTSLQDTAVIESDRKQGAS</sequence>
<evidence type="ECO:0000259" key="4">
    <source>
        <dbReference type="PROSITE" id="PS51118"/>
    </source>
</evidence>
<gene>
    <name evidence="5" type="ORF">EP073_04065</name>
</gene>
<evidence type="ECO:0000256" key="2">
    <source>
        <dbReference type="ARBA" id="ARBA00023125"/>
    </source>
</evidence>
<dbReference type="GO" id="GO:0003677">
    <property type="term" value="F:DNA binding"/>
    <property type="evidence" value="ECO:0007669"/>
    <property type="project" value="UniProtKB-KW"/>
</dbReference>
<dbReference type="InterPro" id="IPR036388">
    <property type="entry name" value="WH-like_DNA-bd_sf"/>
</dbReference>
<dbReference type="PROSITE" id="PS51118">
    <property type="entry name" value="HTH_HXLR"/>
    <property type="match status" value="1"/>
</dbReference>
<dbReference type="Gene3D" id="1.10.10.10">
    <property type="entry name" value="Winged helix-like DNA-binding domain superfamily/Winged helix DNA-binding domain"/>
    <property type="match status" value="1"/>
</dbReference>
<organism evidence="5 6">
    <name type="scientific">Geovibrio thiophilus</name>
    <dbReference type="NCBI Taxonomy" id="139438"/>
    <lineage>
        <taxon>Bacteria</taxon>
        <taxon>Pseudomonadati</taxon>
        <taxon>Deferribacterota</taxon>
        <taxon>Deferribacteres</taxon>
        <taxon>Deferribacterales</taxon>
        <taxon>Geovibrionaceae</taxon>
        <taxon>Geovibrio</taxon>
    </lineage>
</organism>
<keyword evidence="6" id="KW-1185">Reference proteome</keyword>
<feature type="domain" description="HTH hxlR-type" evidence="4">
    <location>
        <begin position="16"/>
        <end position="115"/>
    </location>
</feature>
<dbReference type="PANTHER" id="PTHR33204:SF29">
    <property type="entry name" value="TRANSCRIPTIONAL REGULATOR"/>
    <property type="match status" value="1"/>
</dbReference>
<dbReference type="InterPro" id="IPR002577">
    <property type="entry name" value="HTH_HxlR"/>
</dbReference>
<dbReference type="SUPFAM" id="SSF46785">
    <property type="entry name" value="Winged helix' DNA-binding domain"/>
    <property type="match status" value="1"/>
</dbReference>
<accession>A0A410JWM8</accession>